<evidence type="ECO:0000256" key="3">
    <source>
        <dbReference type="ARBA" id="ARBA00022729"/>
    </source>
</evidence>
<dbReference type="GO" id="GO:0004252">
    <property type="term" value="F:serine-type endopeptidase activity"/>
    <property type="evidence" value="ECO:0007669"/>
    <property type="project" value="InterPro"/>
</dbReference>
<evidence type="ECO:0000259" key="6">
    <source>
        <dbReference type="Pfam" id="PF10502"/>
    </source>
</evidence>
<feature type="domain" description="Peptidase S26" evidence="6">
    <location>
        <begin position="24"/>
        <end position="181"/>
    </location>
</feature>
<reference evidence="7 8" key="2">
    <citation type="submission" date="2013-04" db="EMBL/GenBank/DDBJ databases">
        <authorList>
            <person name="Fiebig A."/>
            <person name="Pradella S."/>
            <person name="Wagner-Doebler I."/>
        </authorList>
    </citation>
    <scope>NUCLEOTIDE SEQUENCE [LARGE SCALE GENOMIC DNA]</scope>
    <source>
        <strain evidence="8">DSM 17067 / NCIMB 14079 / DFL-11</strain>
        <plasmid evidence="8">pladfl_1</plasmid>
    </source>
</reference>
<dbReference type="NCBIfam" id="NF010412">
    <property type="entry name" value="PRK13838.1"/>
    <property type="match status" value="1"/>
</dbReference>
<organism evidence="7 8">
    <name type="scientific">Roseibium alexandrii (strain DSM 17067 / NCIMB 14079 / DFL-11)</name>
    <name type="common">Labrenzia alexandrii</name>
    <dbReference type="NCBI Taxonomy" id="244592"/>
    <lineage>
        <taxon>Bacteria</taxon>
        <taxon>Pseudomonadati</taxon>
        <taxon>Pseudomonadota</taxon>
        <taxon>Alphaproteobacteria</taxon>
        <taxon>Hyphomicrobiales</taxon>
        <taxon>Stappiaceae</taxon>
        <taxon>Roseibium</taxon>
    </lineage>
</organism>
<dbReference type="NCBIfam" id="TIGR02771">
    <property type="entry name" value="TraF_Ti"/>
    <property type="match status" value="1"/>
</dbReference>
<dbReference type="GO" id="GO:0006465">
    <property type="term" value="P:signal peptide processing"/>
    <property type="evidence" value="ECO:0007669"/>
    <property type="project" value="InterPro"/>
</dbReference>
<keyword evidence="7" id="KW-0614">Plasmid</keyword>
<evidence type="ECO:0000313" key="7">
    <source>
        <dbReference type="EMBL" id="EEE48157.2"/>
    </source>
</evidence>
<protein>
    <submittedName>
        <fullName evidence="7">Conjugative transfer signal peptidase TraF</fullName>
    </submittedName>
</protein>
<keyword evidence="5" id="KW-0184">Conjugation</keyword>
<evidence type="ECO:0000313" key="8">
    <source>
        <dbReference type="Proteomes" id="UP000004703"/>
    </source>
</evidence>
<comment type="caution">
    <text evidence="7">The sequence shown here is derived from an EMBL/GenBank/DDBJ whole genome shotgun (WGS) entry which is preliminary data.</text>
</comment>
<dbReference type="InterPro" id="IPR014139">
    <property type="entry name" value="Peptidase_S26C_TraF"/>
</dbReference>
<dbReference type="EMBL" id="ACCU02000005">
    <property type="protein sequence ID" value="EEE48157.2"/>
    <property type="molecule type" value="Genomic_DNA"/>
</dbReference>
<evidence type="ECO:0000256" key="5">
    <source>
        <dbReference type="ARBA" id="ARBA00022971"/>
    </source>
</evidence>
<reference evidence="7 8" key="1">
    <citation type="submission" date="2008-01" db="EMBL/GenBank/DDBJ databases">
        <authorList>
            <person name="Wagner-Dobler I."/>
            <person name="Ferriera S."/>
            <person name="Johnson J."/>
            <person name="Kravitz S."/>
            <person name="Beeson K."/>
            <person name="Sutton G."/>
            <person name="Rogers Y.-H."/>
            <person name="Friedman R."/>
            <person name="Frazier M."/>
            <person name="Venter J.C."/>
        </authorList>
    </citation>
    <scope>NUCLEOTIDE SEQUENCE [LARGE SCALE GENOMIC DNA]</scope>
    <source>
        <strain evidence="8">DSM 17067 / NCIMB 14079 / DFL-11</strain>
        <plasmid evidence="8">pladfl_1</plasmid>
    </source>
</reference>
<keyword evidence="3" id="KW-0732">Signal</keyword>
<comment type="subcellular location">
    <subcellularLocation>
        <location evidence="1">Periplasm</location>
    </subcellularLocation>
</comment>
<gene>
    <name evidence="7" type="ORF">SADFL11_51</name>
</gene>
<sequence length="185" mass="19667">MINGVRRKDRRRILLILSLGGMVIGGIAAAGTFGGYRINTTPSFPLGLWRIETLPREVRLGDTLFICPPANAPAIELARERLYLPAGLCDGGMAPLIKTVVALPGQTIAIEGDQVSIDGERLAHSSIQAKDGQGRTLTAYAGGVVPAGALFVHSDYMASYDSRYFGPIPASGILGLAREVFTFQP</sequence>
<geneLocation type="plasmid" evidence="8">
    <name>pladfl_1</name>
</geneLocation>
<evidence type="ECO:0000256" key="4">
    <source>
        <dbReference type="ARBA" id="ARBA00022764"/>
    </source>
</evidence>
<comment type="similarity">
    <text evidence="2">Belongs to the peptidase S26C family.</text>
</comment>
<dbReference type="Pfam" id="PF10502">
    <property type="entry name" value="Peptidase_S26"/>
    <property type="match status" value="1"/>
</dbReference>
<dbReference type="SUPFAM" id="SSF51306">
    <property type="entry name" value="LexA/Signal peptidase"/>
    <property type="match status" value="1"/>
</dbReference>
<dbReference type="AlphaFoldDB" id="A0A5E8H654"/>
<dbReference type="InterPro" id="IPR036286">
    <property type="entry name" value="LexA/Signal_pep-like_sf"/>
</dbReference>
<evidence type="ECO:0000256" key="1">
    <source>
        <dbReference type="ARBA" id="ARBA00004418"/>
    </source>
</evidence>
<evidence type="ECO:0000256" key="2">
    <source>
        <dbReference type="ARBA" id="ARBA00005849"/>
    </source>
</evidence>
<accession>A0A5E8H654</accession>
<dbReference type="GO" id="GO:0042597">
    <property type="term" value="C:periplasmic space"/>
    <property type="evidence" value="ECO:0007669"/>
    <property type="project" value="UniProtKB-SubCell"/>
</dbReference>
<dbReference type="InterPro" id="IPR019533">
    <property type="entry name" value="Peptidase_S26"/>
</dbReference>
<dbReference type="Gene3D" id="2.10.109.10">
    <property type="entry name" value="Umud Fragment, subunit A"/>
    <property type="match status" value="1"/>
</dbReference>
<proteinExistence type="inferred from homology"/>
<keyword evidence="4" id="KW-0574">Periplasm</keyword>
<name>A0A5E8H654_ROSAD</name>
<dbReference type="Proteomes" id="UP000004703">
    <property type="component" value="Plasmid pLADFL_1"/>
</dbReference>